<feature type="transmembrane region" description="Helical" evidence="10">
    <location>
        <begin position="320"/>
        <end position="336"/>
    </location>
</feature>
<feature type="transmembrane region" description="Helical" evidence="10">
    <location>
        <begin position="357"/>
        <end position="378"/>
    </location>
</feature>
<feature type="region of interest" description="Disordered" evidence="9">
    <location>
        <begin position="1"/>
        <end position="82"/>
    </location>
</feature>
<feature type="transmembrane region" description="Helical" evidence="10">
    <location>
        <begin position="289"/>
        <end position="308"/>
    </location>
</feature>
<dbReference type="InterPro" id="IPR036259">
    <property type="entry name" value="MFS_trans_sf"/>
</dbReference>
<comment type="subcellular location">
    <subcellularLocation>
        <location evidence="1">Cell membrane</location>
        <topology evidence="1">Multi-pass membrane protein</topology>
    </subcellularLocation>
</comment>
<keyword evidence="13" id="KW-1185">Reference proteome</keyword>
<feature type="transmembrane region" description="Helical" evidence="10">
    <location>
        <begin position="451"/>
        <end position="473"/>
    </location>
</feature>
<dbReference type="PRINTS" id="PR01036">
    <property type="entry name" value="TCRTETB"/>
</dbReference>
<keyword evidence="4" id="KW-1003">Cell membrane</keyword>
<dbReference type="CDD" id="cd17502">
    <property type="entry name" value="MFS_Azr1_MDR_like"/>
    <property type="match status" value="1"/>
</dbReference>
<keyword evidence="6 10" id="KW-1133">Transmembrane helix</keyword>
<feature type="compositionally biased region" description="Basic and acidic residues" evidence="9">
    <location>
        <begin position="35"/>
        <end position="53"/>
    </location>
</feature>
<dbReference type="AlphaFoldDB" id="A0AAV9P550"/>
<dbReference type="PROSITE" id="PS50850">
    <property type="entry name" value="MFS"/>
    <property type="match status" value="1"/>
</dbReference>
<evidence type="ECO:0000256" key="3">
    <source>
        <dbReference type="ARBA" id="ARBA00022448"/>
    </source>
</evidence>
<sequence>MSNFLGNDLKTEKDLDEASTAVPTPLYRSTTTSLHSKEEKGGLEEPKESHAPQDHSTATSTHSIDKPEQQQEDGGPLEPVESSMYPGPAKLIPILLGICMSMFLVALDMTIVATAIPKITDQFGSLDDVGWYGSAFFLTVAAFQSTWGKAFKYFHMKWTFMLAIFIFEVGSLICGVAPNSKALIIGRAIAGAGGAGVASGVYTILAFSVPPAKVPAYTGILGATYAIASVVGPLIGGAFTDNVSWRWCFYINLPIGGLAAAILLFLFTPPKGAKPQQATMKEKFLQLDLGGAFIFMAAIVCLILALQWGGTTKPWSDPDVIGTLVGFFVILAVFIVNEIYMGERALLIPRLMKNKTYALMSAYVMFNCAAFFILIYYLPIYFQSIDDVSAASSGVRNLPFIIAIALCTVLSGLTISINGVYVPWMIGGSVLSTIGAGLIFTLDIGTGSGKWIGYQILAGVGSGVSFQIPIIVAQGVSEPSDVSSISAIILFFQTISGAVFISVAQVLFTNKLLEEVAANVSGVNPGAVVVTGATSLRDRWGGAQLAGILRAYMAGLKDAYSLAIALGGVACAVAVLALVIDNRNLKVKEKLQEDAEAKQEGKA</sequence>
<evidence type="ECO:0000256" key="6">
    <source>
        <dbReference type="ARBA" id="ARBA00022989"/>
    </source>
</evidence>
<accession>A0AAV9P550</accession>
<evidence type="ECO:0000256" key="10">
    <source>
        <dbReference type="SAM" id="Phobius"/>
    </source>
</evidence>
<evidence type="ECO:0000313" key="13">
    <source>
        <dbReference type="Proteomes" id="UP001337655"/>
    </source>
</evidence>
<dbReference type="GO" id="GO:0005886">
    <property type="term" value="C:plasma membrane"/>
    <property type="evidence" value="ECO:0007669"/>
    <property type="project" value="UniProtKB-SubCell"/>
</dbReference>
<feature type="transmembrane region" description="Helical" evidence="10">
    <location>
        <begin position="485"/>
        <end position="508"/>
    </location>
</feature>
<dbReference type="FunFam" id="1.20.1250.20:FF:000196">
    <property type="entry name" value="MFS toxin efflux pump (AflT)"/>
    <property type="match status" value="1"/>
</dbReference>
<evidence type="ECO:0000313" key="12">
    <source>
        <dbReference type="EMBL" id="KAK5166658.1"/>
    </source>
</evidence>
<gene>
    <name evidence="12" type="ORF">LTR77_008202</name>
</gene>
<evidence type="ECO:0000256" key="5">
    <source>
        <dbReference type="ARBA" id="ARBA00022692"/>
    </source>
</evidence>
<dbReference type="Gene3D" id="1.20.1250.20">
    <property type="entry name" value="MFS general substrate transporter like domains"/>
    <property type="match status" value="1"/>
</dbReference>
<reference evidence="12 13" key="1">
    <citation type="submission" date="2023-08" db="EMBL/GenBank/DDBJ databases">
        <title>Black Yeasts Isolated from many extreme environments.</title>
        <authorList>
            <person name="Coleine C."/>
            <person name="Stajich J.E."/>
            <person name="Selbmann L."/>
        </authorList>
    </citation>
    <scope>NUCLEOTIDE SEQUENCE [LARGE SCALE GENOMIC DNA]</scope>
    <source>
        <strain evidence="12 13">CCFEE 5935</strain>
    </source>
</reference>
<dbReference type="InterPro" id="IPR020846">
    <property type="entry name" value="MFS_dom"/>
</dbReference>
<feature type="transmembrane region" description="Helical" evidence="10">
    <location>
        <begin position="214"/>
        <end position="235"/>
    </location>
</feature>
<dbReference type="FunFam" id="1.20.1250.20:FF:000489">
    <property type="entry name" value="MFS general substrate transporter"/>
    <property type="match status" value="1"/>
</dbReference>
<feature type="transmembrane region" description="Helical" evidence="10">
    <location>
        <begin position="159"/>
        <end position="178"/>
    </location>
</feature>
<protein>
    <recommendedName>
        <fullName evidence="11">Major facilitator superfamily (MFS) profile domain-containing protein</fullName>
    </recommendedName>
</protein>
<organism evidence="12 13">
    <name type="scientific">Saxophila tyrrhenica</name>
    <dbReference type="NCBI Taxonomy" id="1690608"/>
    <lineage>
        <taxon>Eukaryota</taxon>
        <taxon>Fungi</taxon>
        <taxon>Dikarya</taxon>
        <taxon>Ascomycota</taxon>
        <taxon>Pezizomycotina</taxon>
        <taxon>Dothideomycetes</taxon>
        <taxon>Dothideomycetidae</taxon>
        <taxon>Mycosphaerellales</taxon>
        <taxon>Extremaceae</taxon>
        <taxon>Saxophila</taxon>
    </lineage>
</organism>
<keyword evidence="3" id="KW-0813">Transport</keyword>
<comment type="similarity">
    <text evidence="2">Belongs to the major facilitator superfamily. TCR/Tet family.</text>
</comment>
<evidence type="ECO:0000256" key="9">
    <source>
        <dbReference type="SAM" id="MobiDB-lite"/>
    </source>
</evidence>
<evidence type="ECO:0000259" key="11">
    <source>
        <dbReference type="PROSITE" id="PS50850"/>
    </source>
</evidence>
<feature type="transmembrane region" description="Helical" evidence="10">
    <location>
        <begin position="184"/>
        <end position="207"/>
    </location>
</feature>
<dbReference type="PANTHER" id="PTHR23501">
    <property type="entry name" value="MAJOR FACILITATOR SUPERFAMILY"/>
    <property type="match status" value="1"/>
</dbReference>
<feature type="transmembrane region" description="Helical" evidence="10">
    <location>
        <begin position="129"/>
        <end position="147"/>
    </location>
</feature>
<dbReference type="PANTHER" id="PTHR23501:SF177">
    <property type="entry name" value="MAJOR FACILITATOR SUPERFAMILY (MFS) PROFILE DOMAIN-CONTAINING PROTEIN-RELATED"/>
    <property type="match status" value="1"/>
</dbReference>
<keyword evidence="5 10" id="KW-0812">Transmembrane</keyword>
<proteinExistence type="inferred from homology"/>
<dbReference type="GO" id="GO:0022857">
    <property type="term" value="F:transmembrane transporter activity"/>
    <property type="evidence" value="ECO:0007669"/>
    <property type="project" value="InterPro"/>
</dbReference>
<evidence type="ECO:0000256" key="8">
    <source>
        <dbReference type="ARBA" id="ARBA00023180"/>
    </source>
</evidence>
<evidence type="ECO:0000256" key="4">
    <source>
        <dbReference type="ARBA" id="ARBA00022475"/>
    </source>
</evidence>
<dbReference type="InterPro" id="IPR011701">
    <property type="entry name" value="MFS"/>
</dbReference>
<feature type="transmembrane region" description="Helical" evidence="10">
    <location>
        <begin position="559"/>
        <end position="580"/>
    </location>
</feature>
<feature type="transmembrane region" description="Helical" evidence="10">
    <location>
        <begin position="398"/>
        <end position="417"/>
    </location>
</feature>
<dbReference type="EMBL" id="JAVRRT010000013">
    <property type="protein sequence ID" value="KAK5166658.1"/>
    <property type="molecule type" value="Genomic_DNA"/>
</dbReference>
<dbReference type="GeneID" id="89929536"/>
<feature type="transmembrane region" description="Helical" evidence="10">
    <location>
        <begin position="424"/>
        <end position="445"/>
    </location>
</feature>
<keyword evidence="8" id="KW-0325">Glycoprotein</keyword>
<name>A0AAV9P550_9PEZI</name>
<dbReference type="RefSeq" id="XP_064656540.1">
    <property type="nucleotide sequence ID" value="XM_064805435.1"/>
</dbReference>
<dbReference type="Pfam" id="PF07690">
    <property type="entry name" value="MFS_1"/>
    <property type="match status" value="1"/>
</dbReference>
<dbReference type="SUPFAM" id="SSF103473">
    <property type="entry name" value="MFS general substrate transporter"/>
    <property type="match status" value="1"/>
</dbReference>
<comment type="caution">
    <text evidence="12">The sequence shown here is derived from an EMBL/GenBank/DDBJ whole genome shotgun (WGS) entry which is preliminary data.</text>
</comment>
<dbReference type="Proteomes" id="UP001337655">
    <property type="component" value="Unassembled WGS sequence"/>
</dbReference>
<dbReference type="FunFam" id="1.20.1720.10:FF:000012">
    <property type="entry name" value="MFS toxin efflux pump (AflT)"/>
    <property type="match status" value="1"/>
</dbReference>
<evidence type="ECO:0000256" key="2">
    <source>
        <dbReference type="ARBA" id="ARBA00007520"/>
    </source>
</evidence>
<keyword evidence="7 10" id="KW-0472">Membrane</keyword>
<feature type="domain" description="Major facilitator superfamily (MFS) profile" evidence="11">
    <location>
        <begin position="94"/>
        <end position="586"/>
    </location>
</feature>
<feature type="transmembrane region" description="Helical" evidence="10">
    <location>
        <begin position="91"/>
        <end position="117"/>
    </location>
</feature>
<evidence type="ECO:0000256" key="7">
    <source>
        <dbReference type="ARBA" id="ARBA00023136"/>
    </source>
</evidence>
<evidence type="ECO:0000256" key="1">
    <source>
        <dbReference type="ARBA" id="ARBA00004651"/>
    </source>
</evidence>
<feature type="transmembrane region" description="Helical" evidence="10">
    <location>
        <begin position="247"/>
        <end position="268"/>
    </location>
</feature>